<dbReference type="Pfam" id="PF06206">
    <property type="entry name" value="CpeT"/>
    <property type="match status" value="1"/>
</dbReference>
<name>A0AAW3ZKI2_9GAMM</name>
<dbReference type="InterPro" id="IPR038672">
    <property type="entry name" value="CpcT/CpeT_sf"/>
</dbReference>
<dbReference type="Proteomes" id="UP000613768">
    <property type="component" value="Unassembled WGS sequence"/>
</dbReference>
<dbReference type="PANTHER" id="PTHR35137:SF1">
    <property type="entry name" value="CHROMOPHORE LYASE CRL, CHLOROPLASTIC"/>
    <property type="match status" value="1"/>
</dbReference>
<dbReference type="AlphaFoldDB" id="A0AAW3ZKI2"/>
<dbReference type="CDD" id="cd16338">
    <property type="entry name" value="CpcT"/>
    <property type="match status" value="1"/>
</dbReference>
<evidence type="ECO:0000313" key="4">
    <source>
        <dbReference type="Proteomes" id="UP000613768"/>
    </source>
</evidence>
<keyword evidence="2 3" id="KW-0456">Lyase</keyword>
<comment type="caution">
    <text evidence="3">The sequence shown here is derived from an EMBL/GenBank/DDBJ whole genome shotgun (WGS) entry which is preliminary data.</text>
</comment>
<evidence type="ECO:0000256" key="2">
    <source>
        <dbReference type="ARBA" id="ARBA00023239"/>
    </source>
</evidence>
<evidence type="ECO:0000256" key="1">
    <source>
        <dbReference type="ARBA" id="ARBA00008206"/>
    </source>
</evidence>
<dbReference type="GO" id="GO:0016829">
    <property type="term" value="F:lyase activity"/>
    <property type="evidence" value="ECO:0007669"/>
    <property type="project" value="UniProtKB-KW"/>
</dbReference>
<protein>
    <submittedName>
        <fullName evidence="3">Chromophore lyase CpcT/CpeT</fullName>
    </submittedName>
</protein>
<dbReference type="InterPro" id="IPR010404">
    <property type="entry name" value="CpcT/CpeT"/>
</dbReference>
<accession>A0AAW3ZKI2</accession>
<evidence type="ECO:0000313" key="3">
    <source>
        <dbReference type="EMBL" id="MBD8526638.1"/>
    </source>
</evidence>
<reference evidence="3 4" key="1">
    <citation type="submission" date="2020-09" db="EMBL/GenBank/DDBJ databases">
        <title>Pseudoxanthomonas sp. CAU 1598 isolated from sand of Yaerae Beach.</title>
        <authorList>
            <person name="Kim W."/>
        </authorList>
    </citation>
    <scope>NUCLEOTIDE SEQUENCE [LARGE SCALE GENOMIC DNA]</scope>
    <source>
        <strain evidence="3 4">CAU 1598</strain>
    </source>
</reference>
<comment type="similarity">
    <text evidence="1">Belongs to the CpcT/CpeT biliprotein lyase family.</text>
</comment>
<sequence length="192" mass="21913">MAPPDLAAEQLRDQLAGFYSSERQAEEDADYYHLQLALIPILPGHRNGAWLYVEQALAEHPARPQTQQVWRLQSNGETLIARRYALAQPERFVRGWETGSLEQIDQKQLSPLAGCDLHVQQADQRTDALTGDAICRLDSTQVETRDHWIWQDDRLSRWERGFDRSGLQVRGPMNGPYLFDRAGQFAPLQGGF</sequence>
<dbReference type="Gene3D" id="2.40.128.590">
    <property type="entry name" value="CpcT/CpeT domain"/>
    <property type="match status" value="1"/>
</dbReference>
<organism evidence="3 4">
    <name type="scientific">Pseudomarimonas arenosa</name>
    <dbReference type="NCBI Taxonomy" id="2774145"/>
    <lineage>
        <taxon>Bacteria</taxon>
        <taxon>Pseudomonadati</taxon>
        <taxon>Pseudomonadota</taxon>
        <taxon>Gammaproteobacteria</taxon>
        <taxon>Lysobacterales</taxon>
        <taxon>Lysobacteraceae</taxon>
        <taxon>Pseudomarimonas</taxon>
    </lineage>
</organism>
<dbReference type="PANTHER" id="PTHR35137">
    <property type="entry name" value="CHROMOPHORE LYASE CRL, CHLOROPLASTIC"/>
    <property type="match status" value="1"/>
</dbReference>
<keyword evidence="4" id="KW-1185">Reference proteome</keyword>
<dbReference type="EMBL" id="JACYTR010000027">
    <property type="protein sequence ID" value="MBD8526638.1"/>
    <property type="molecule type" value="Genomic_DNA"/>
</dbReference>
<gene>
    <name evidence="3" type="ORF">IFO71_12910</name>
</gene>
<proteinExistence type="inferred from homology"/>
<dbReference type="RefSeq" id="WP_192030059.1">
    <property type="nucleotide sequence ID" value="NZ_JACYTR010000027.1"/>
</dbReference>